<dbReference type="Pfam" id="PF00486">
    <property type="entry name" value="Trans_reg_C"/>
    <property type="match status" value="1"/>
</dbReference>
<keyword evidence="3" id="KW-0472">Membrane</keyword>
<dbReference type="RefSeq" id="WP_115459095.1">
    <property type="nucleotide sequence ID" value="NZ_QRAP01000006.1"/>
</dbReference>
<evidence type="ECO:0000256" key="1">
    <source>
        <dbReference type="ARBA" id="ARBA00023125"/>
    </source>
</evidence>
<dbReference type="Gene3D" id="1.10.10.10">
    <property type="entry name" value="Winged helix-like DNA-binding domain superfamily/Winged helix DNA-binding domain"/>
    <property type="match status" value="1"/>
</dbReference>
<dbReference type="InterPro" id="IPR036388">
    <property type="entry name" value="WH-like_DNA-bd_sf"/>
</dbReference>
<comment type="caution">
    <text evidence="5">The sequence shown here is derived from an EMBL/GenBank/DDBJ whole genome shotgun (WGS) entry which is preliminary data.</text>
</comment>
<keyword evidence="6" id="KW-1185">Reference proteome</keyword>
<name>A0A370QNN3_9GAMM</name>
<dbReference type="PROSITE" id="PS51755">
    <property type="entry name" value="OMPR_PHOB"/>
    <property type="match status" value="1"/>
</dbReference>
<evidence type="ECO:0000256" key="2">
    <source>
        <dbReference type="PROSITE-ProRule" id="PRU01091"/>
    </source>
</evidence>
<feature type="domain" description="OmpR/PhoB-type" evidence="4">
    <location>
        <begin position="10"/>
        <end position="113"/>
    </location>
</feature>
<dbReference type="GO" id="GO:0003677">
    <property type="term" value="F:DNA binding"/>
    <property type="evidence" value="ECO:0007669"/>
    <property type="project" value="UniProtKB-UniRule"/>
</dbReference>
<dbReference type="GO" id="GO:0000160">
    <property type="term" value="P:phosphorelay signal transduction system"/>
    <property type="evidence" value="ECO:0007669"/>
    <property type="project" value="InterPro"/>
</dbReference>
<evidence type="ECO:0000313" key="6">
    <source>
        <dbReference type="Proteomes" id="UP000254848"/>
    </source>
</evidence>
<dbReference type="AlphaFoldDB" id="A0A370QNN3"/>
<evidence type="ECO:0000259" key="4">
    <source>
        <dbReference type="PROSITE" id="PS51755"/>
    </source>
</evidence>
<sequence>MLSLLESDSNVIYRINSLADFIPSRNVLRYYSSGKEFSLFAPAARCLLLLIEKQGNIVDKKILMQKGWEEHGVCVSPNTYYQNISNIRKTLNNIIPEQDIVTTVKRSGLIIKNSVDIEIIDGKPLQTVSDINDKWQFHHSSAFKQSMAVFISLLSLALSLYFYFLQIL</sequence>
<feature type="transmembrane region" description="Helical" evidence="3">
    <location>
        <begin position="147"/>
        <end position="165"/>
    </location>
</feature>
<dbReference type="OrthoDB" id="7003224at2"/>
<dbReference type="EMBL" id="QRAP01000006">
    <property type="protein sequence ID" value="RDK89985.1"/>
    <property type="molecule type" value="Genomic_DNA"/>
</dbReference>
<dbReference type="GO" id="GO:0006355">
    <property type="term" value="P:regulation of DNA-templated transcription"/>
    <property type="evidence" value="ECO:0007669"/>
    <property type="project" value="InterPro"/>
</dbReference>
<keyword evidence="3" id="KW-1133">Transmembrane helix</keyword>
<dbReference type="InterPro" id="IPR001867">
    <property type="entry name" value="OmpR/PhoB-type_DNA-bd"/>
</dbReference>
<reference evidence="5 6" key="1">
    <citation type="submission" date="2018-07" db="EMBL/GenBank/DDBJ databases">
        <title>Genomic Encyclopedia of Type Strains, Phase IV (KMG-IV): sequencing the most valuable type-strain genomes for metagenomic binning, comparative biology and taxonomic classification.</title>
        <authorList>
            <person name="Goeker M."/>
        </authorList>
    </citation>
    <scope>NUCLEOTIDE SEQUENCE [LARGE SCALE GENOMIC DNA]</scope>
    <source>
        <strain evidence="5 6">DSM 103736</strain>
    </source>
</reference>
<dbReference type="InterPro" id="IPR016032">
    <property type="entry name" value="Sig_transdc_resp-reg_C-effctor"/>
</dbReference>
<keyword evidence="1 2" id="KW-0238">DNA-binding</keyword>
<feature type="DNA-binding region" description="OmpR/PhoB-type" evidence="2">
    <location>
        <begin position="10"/>
        <end position="113"/>
    </location>
</feature>
<dbReference type="Proteomes" id="UP000254848">
    <property type="component" value="Unassembled WGS sequence"/>
</dbReference>
<keyword evidence="3" id="KW-0812">Transmembrane</keyword>
<organism evidence="5 6">
    <name type="scientific">Enterobacillus tribolii</name>
    <dbReference type="NCBI Taxonomy" id="1487935"/>
    <lineage>
        <taxon>Bacteria</taxon>
        <taxon>Pseudomonadati</taxon>
        <taxon>Pseudomonadota</taxon>
        <taxon>Gammaproteobacteria</taxon>
        <taxon>Enterobacterales</taxon>
        <taxon>Hafniaceae</taxon>
        <taxon>Enterobacillus</taxon>
    </lineage>
</organism>
<dbReference type="SUPFAM" id="SSF46894">
    <property type="entry name" value="C-terminal effector domain of the bipartite response regulators"/>
    <property type="match status" value="1"/>
</dbReference>
<gene>
    <name evidence="5" type="ORF">C8D90_106191</name>
</gene>
<accession>A0A370QNN3</accession>
<protein>
    <submittedName>
        <fullName evidence="5">DNA-binding winged helix-turn-helix (WHTH) protein</fullName>
    </submittedName>
</protein>
<evidence type="ECO:0000256" key="3">
    <source>
        <dbReference type="SAM" id="Phobius"/>
    </source>
</evidence>
<proteinExistence type="predicted"/>
<dbReference type="SMART" id="SM00862">
    <property type="entry name" value="Trans_reg_C"/>
    <property type="match status" value="1"/>
</dbReference>
<evidence type="ECO:0000313" key="5">
    <source>
        <dbReference type="EMBL" id="RDK89985.1"/>
    </source>
</evidence>